<dbReference type="FunCoup" id="A0A286U7W6">
    <property type="interactions" value="51"/>
</dbReference>
<keyword evidence="8" id="KW-1185">Reference proteome</keyword>
<feature type="transmembrane region" description="Helical" evidence="6">
    <location>
        <begin position="331"/>
        <end position="352"/>
    </location>
</feature>
<dbReference type="InterPro" id="IPR012681">
    <property type="entry name" value="NCS1"/>
</dbReference>
<evidence type="ECO:0000256" key="6">
    <source>
        <dbReference type="SAM" id="Phobius"/>
    </source>
</evidence>
<dbReference type="InParanoid" id="A0A286U7W6"/>
<dbReference type="Proteomes" id="UP000217199">
    <property type="component" value="Unassembled WGS sequence"/>
</dbReference>
<feature type="transmembrane region" description="Helical" evidence="6">
    <location>
        <begin position="56"/>
        <end position="82"/>
    </location>
</feature>
<proteinExistence type="inferred from homology"/>
<dbReference type="InterPro" id="IPR001248">
    <property type="entry name" value="Pur-cyt_permease"/>
</dbReference>
<comment type="caution">
    <text evidence="7">The sequence shown here is derived from an EMBL/GenBank/DDBJ whole genome shotgun (WGS) entry which is preliminary data.</text>
</comment>
<dbReference type="Gene3D" id="1.10.4160.10">
    <property type="entry name" value="Hydantoin permease"/>
    <property type="match status" value="1"/>
</dbReference>
<gene>
    <name evidence="7" type="ORF">PNOK_0846200</name>
</gene>
<organism evidence="7 8">
    <name type="scientific">Pyrrhoderma noxium</name>
    <dbReference type="NCBI Taxonomy" id="2282107"/>
    <lineage>
        <taxon>Eukaryota</taxon>
        <taxon>Fungi</taxon>
        <taxon>Dikarya</taxon>
        <taxon>Basidiomycota</taxon>
        <taxon>Agaricomycotina</taxon>
        <taxon>Agaricomycetes</taxon>
        <taxon>Hymenochaetales</taxon>
        <taxon>Hymenochaetaceae</taxon>
        <taxon>Pyrrhoderma</taxon>
    </lineage>
</organism>
<name>A0A286U7W6_9AGAM</name>
<feature type="transmembrane region" description="Helical" evidence="6">
    <location>
        <begin position="475"/>
        <end position="496"/>
    </location>
</feature>
<dbReference type="EMBL" id="NBII01000009">
    <property type="protein sequence ID" value="PAV15604.1"/>
    <property type="molecule type" value="Genomic_DNA"/>
</dbReference>
<feature type="transmembrane region" description="Helical" evidence="6">
    <location>
        <begin position="441"/>
        <end position="463"/>
    </location>
</feature>
<evidence type="ECO:0000256" key="5">
    <source>
        <dbReference type="ARBA" id="ARBA00023136"/>
    </source>
</evidence>
<feature type="transmembrane region" description="Helical" evidence="6">
    <location>
        <begin position="122"/>
        <end position="142"/>
    </location>
</feature>
<dbReference type="Pfam" id="PF02133">
    <property type="entry name" value="Transp_cyt_pur"/>
    <property type="match status" value="1"/>
</dbReference>
<feature type="transmembrane region" description="Helical" evidence="6">
    <location>
        <begin position="88"/>
        <end position="110"/>
    </location>
</feature>
<feature type="transmembrane region" description="Helical" evidence="6">
    <location>
        <begin position="177"/>
        <end position="198"/>
    </location>
</feature>
<feature type="transmembrane region" description="Helical" evidence="6">
    <location>
        <begin position="286"/>
        <end position="311"/>
    </location>
</feature>
<feature type="transmembrane region" description="Helical" evidence="6">
    <location>
        <begin position="402"/>
        <end position="420"/>
    </location>
</feature>
<evidence type="ECO:0000313" key="8">
    <source>
        <dbReference type="Proteomes" id="UP000217199"/>
    </source>
</evidence>
<dbReference type="PANTHER" id="PTHR30618:SF0">
    <property type="entry name" value="PURINE-URACIL PERMEASE NCS1"/>
    <property type="match status" value="1"/>
</dbReference>
<keyword evidence="3 6" id="KW-0812">Transmembrane</keyword>
<dbReference type="InterPro" id="IPR045225">
    <property type="entry name" value="Uracil/uridine/allantoin_perm"/>
</dbReference>
<feature type="transmembrane region" description="Helical" evidence="6">
    <location>
        <begin position="205"/>
        <end position="226"/>
    </location>
</feature>
<accession>A0A286U7W6</accession>
<feature type="transmembrane region" description="Helical" evidence="6">
    <location>
        <begin position="373"/>
        <end position="396"/>
    </location>
</feature>
<sequence>MKQLQSLQFSLANLVKQETWILTPEPSTFAPNSTLSNKDMDPVPEHLRTWSTLNYILYWISDATNIAVWELASSMIAIGLSWRQALPAIAVGHIVIAIVMVLNGTIGARLHIPFPVLNRSSFGFWFSYFSVISRVILSMFWFGVQTYSGSECIYQMLKAIWPSIAHLPNKLSGGANITTSGMICYIIYWLIQFPFMFVSPQKIRYLFMAKGILVPISWIAMLIWAFVKVPSNGSLLSQKANVDGAALSWAWLSALNSALGIYSTLAVNIPDFTRYAKNERAQYIQLIIIPFAFTFCGFIGIAVTNAGSALYGEILWDPLRLIDKWDNRAAAFFASFSFCLATIGTNISANSLCAGNDMTALWPKYINIRRGQIICAFIGGWALCPWEILASASGFLSFMNGYSVFLGPFSGIMVTDYWLVHGCKVDVLSMYRPFGRYRYSYGVNWRAALSLLVSVAPNMPGLINSINPKIKIGGIVHVFDFAWIFGFTTASVVYYITSVAFPARETFLKEAIITESALGYDRKVENITSDSDIEKLSSDGVVQKKRVSQ</sequence>
<protein>
    <submittedName>
        <fullName evidence="7">Cytosine-purine permease</fullName>
    </submittedName>
</protein>
<dbReference type="GO" id="GO:0005886">
    <property type="term" value="C:plasma membrane"/>
    <property type="evidence" value="ECO:0007669"/>
    <property type="project" value="TreeGrafter"/>
</dbReference>
<evidence type="ECO:0000313" key="7">
    <source>
        <dbReference type="EMBL" id="PAV15604.1"/>
    </source>
</evidence>
<dbReference type="GO" id="GO:0015205">
    <property type="term" value="F:nucleobase transmembrane transporter activity"/>
    <property type="evidence" value="ECO:0007669"/>
    <property type="project" value="TreeGrafter"/>
</dbReference>
<dbReference type="CDD" id="cd11482">
    <property type="entry name" value="SLC-NCS1sbd_NRT1-like"/>
    <property type="match status" value="1"/>
</dbReference>
<evidence type="ECO:0000256" key="3">
    <source>
        <dbReference type="ARBA" id="ARBA00022692"/>
    </source>
</evidence>
<dbReference type="AlphaFoldDB" id="A0A286U7W6"/>
<reference evidence="7 8" key="1">
    <citation type="journal article" date="2017" name="Mol. Ecol.">
        <title>Comparative and population genomic landscape of Phellinus noxius: A hypervariable fungus causing root rot in trees.</title>
        <authorList>
            <person name="Chung C.L."/>
            <person name="Lee T.J."/>
            <person name="Akiba M."/>
            <person name="Lee H.H."/>
            <person name="Kuo T.H."/>
            <person name="Liu D."/>
            <person name="Ke H.M."/>
            <person name="Yokoi T."/>
            <person name="Roa M.B."/>
            <person name="Lu M.J."/>
            <person name="Chang Y.Y."/>
            <person name="Ann P.J."/>
            <person name="Tsai J.N."/>
            <person name="Chen C.Y."/>
            <person name="Tzean S.S."/>
            <person name="Ota Y."/>
            <person name="Hattori T."/>
            <person name="Sahashi N."/>
            <person name="Liou R.F."/>
            <person name="Kikuchi T."/>
            <person name="Tsai I.J."/>
        </authorList>
    </citation>
    <scope>NUCLEOTIDE SEQUENCE [LARGE SCALE GENOMIC DNA]</scope>
    <source>
        <strain evidence="7 8">FFPRI411160</strain>
    </source>
</reference>
<dbReference type="FunFam" id="1.10.4160.10:FF:000001">
    <property type="entry name" value="Uracil permease, putative"/>
    <property type="match status" value="1"/>
</dbReference>
<dbReference type="NCBIfam" id="TIGR00800">
    <property type="entry name" value="ncs1"/>
    <property type="match status" value="1"/>
</dbReference>
<keyword evidence="5 6" id="KW-0472">Membrane</keyword>
<comment type="subcellular location">
    <subcellularLocation>
        <location evidence="1">Membrane</location>
        <topology evidence="1">Multi-pass membrane protein</topology>
    </subcellularLocation>
</comment>
<comment type="similarity">
    <text evidence="2">Belongs to the purine-cytosine permease (2.A.39) family.</text>
</comment>
<dbReference type="PANTHER" id="PTHR30618">
    <property type="entry name" value="NCS1 FAMILY PURINE/PYRIMIDINE TRANSPORTER"/>
    <property type="match status" value="1"/>
</dbReference>
<evidence type="ECO:0000256" key="4">
    <source>
        <dbReference type="ARBA" id="ARBA00022989"/>
    </source>
</evidence>
<feature type="transmembrane region" description="Helical" evidence="6">
    <location>
        <begin position="246"/>
        <end position="265"/>
    </location>
</feature>
<evidence type="ECO:0000256" key="1">
    <source>
        <dbReference type="ARBA" id="ARBA00004141"/>
    </source>
</evidence>
<evidence type="ECO:0000256" key="2">
    <source>
        <dbReference type="ARBA" id="ARBA00008974"/>
    </source>
</evidence>
<keyword evidence="4 6" id="KW-1133">Transmembrane helix</keyword>
<dbReference type="STRING" id="2282107.A0A286U7W6"/>
<dbReference type="OrthoDB" id="2018619at2759"/>